<dbReference type="EMBL" id="CP045851">
    <property type="protein sequence ID" value="QGG94971.1"/>
    <property type="molecule type" value="Genomic_DNA"/>
</dbReference>
<dbReference type="GO" id="GO:0003677">
    <property type="term" value="F:DNA binding"/>
    <property type="evidence" value="ECO:0007669"/>
    <property type="project" value="UniProtKB-KW"/>
</dbReference>
<dbReference type="SUPFAM" id="SSF46785">
    <property type="entry name" value="Winged helix' DNA-binding domain"/>
    <property type="match status" value="1"/>
</dbReference>
<dbReference type="InterPro" id="IPR011991">
    <property type="entry name" value="ArsR-like_HTH"/>
</dbReference>
<name>A0A5Q2RK69_9ACTN</name>
<dbReference type="InterPro" id="IPR001845">
    <property type="entry name" value="HTH_ArsR_DNA-bd_dom"/>
</dbReference>
<evidence type="ECO:0000256" key="1">
    <source>
        <dbReference type="ARBA" id="ARBA00023015"/>
    </source>
</evidence>
<reference evidence="5 6" key="1">
    <citation type="submission" date="2019-11" db="EMBL/GenBank/DDBJ databases">
        <authorList>
            <person name="He Y."/>
        </authorList>
    </citation>
    <scope>NUCLEOTIDE SEQUENCE [LARGE SCALE GENOMIC DNA]</scope>
    <source>
        <strain evidence="5 6">SCSIO 58843</strain>
    </source>
</reference>
<evidence type="ECO:0000256" key="2">
    <source>
        <dbReference type="ARBA" id="ARBA00023125"/>
    </source>
</evidence>
<evidence type="ECO:0000259" key="4">
    <source>
        <dbReference type="PROSITE" id="PS50987"/>
    </source>
</evidence>
<dbReference type="PANTHER" id="PTHR33154">
    <property type="entry name" value="TRANSCRIPTIONAL REGULATOR, ARSR FAMILY"/>
    <property type="match status" value="1"/>
</dbReference>
<dbReference type="KEGG" id="atq:GH723_07530"/>
<dbReference type="PANTHER" id="PTHR33154:SF36">
    <property type="entry name" value="TRANSCRIPTIONAL REGULATOR"/>
    <property type="match status" value="1"/>
</dbReference>
<evidence type="ECO:0000313" key="6">
    <source>
        <dbReference type="Proteomes" id="UP000334019"/>
    </source>
</evidence>
<dbReference type="PROSITE" id="PS50987">
    <property type="entry name" value="HTH_ARSR_2"/>
    <property type="match status" value="1"/>
</dbReference>
<dbReference type="PRINTS" id="PR00778">
    <property type="entry name" value="HTHARSR"/>
</dbReference>
<dbReference type="InterPro" id="IPR036390">
    <property type="entry name" value="WH_DNA-bd_sf"/>
</dbReference>
<keyword evidence="2" id="KW-0238">DNA-binding</keyword>
<sequence>MTVAQRSDVAVAAQLFRGFGDPTRLAILTELLAGDRRVVDLVEALGCSQSNVSGHLACLKECGLVADRPEGRAVRYRLATPAVVDLLRQAEQLLADVGQQVALCDNYRTGATNGR</sequence>
<evidence type="ECO:0000256" key="3">
    <source>
        <dbReference type="ARBA" id="ARBA00023163"/>
    </source>
</evidence>
<keyword evidence="1" id="KW-0805">Transcription regulation</keyword>
<dbReference type="InterPro" id="IPR051081">
    <property type="entry name" value="HTH_MetalResp_TranReg"/>
</dbReference>
<evidence type="ECO:0000313" key="5">
    <source>
        <dbReference type="EMBL" id="QGG94971.1"/>
    </source>
</evidence>
<protein>
    <submittedName>
        <fullName evidence="5">Metalloregulator ArsR/SmtB family transcription factor</fullName>
    </submittedName>
</protein>
<keyword evidence="6" id="KW-1185">Reference proteome</keyword>
<dbReference type="InterPro" id="IPR036388">
    <property type="entry name" value="WH-like_DNA-bd_sf"/>
</dbReference>
<dbReference type="Pfam" id="PF01022">
    <property type="entry name" value="HTH_5"/>
    <property type="match status" value="1"/>
</dbReference>
<gene>
    <name evidence="5" type="ORF">GH723_07530</name>
</gene>
<proteinExistence type="predicted"/>
<dbReference type="NCBIfam" id="NF033788">
    <property type="entry name" value="HTH_metalloreg"/>
    <property type="match status" value="1"/>
</dbReference>
<dbReference type="Gene3D" id="1.10.10.10">
    <property type="entry name" value="Winged helix-like DNA-binding domain superfamily/Winged helix DNA-binding domain"/>
    <property type="match status" value="1"/>
</dbReference>
<dbReference type="Proteomes" id="UP000334019">
    <property type="component" value="Chromosome"/>
</dbReference>
<feature type="domain" description="HTH arsR-type" evidence="4">
    <location>
        <begin position="4"/>
        <end position="98"/>
    </location>
</feature>
<accession>A0A5Q2RK69</accession>
<dbReference type="SMART" id="SM00418">
    <property type="entry name" value="HTH_ARSR"/>
    <property type="match status" value="1"/>
</dbReference>
<organism evidence="5 6">
    <name type="scientific">Actinomarinicola tropica</name>
    <dbReference type="NCBI Taxonomy" id="2789776"/>
    <lineage>
        <taxon>Bacteria</taxon>
        <taxon>Bacillati</taxon>
        <taxon>Actinomycetota</taxon>
        <taxon>Acidimicrobiia</taxon>
        <taxon>Acidimicrobiales</taxon>
        <taxon>Iamiaceae</taxon>
        <taxon>Actinomarinicola</taxon>
    </lineage>
</organism>
<dbReference type="GO" id="GO:0003700">
    <property type="term" value="F:DNA-binding transcription factor activity"/>
    <property type="evidence" value="ECO:0007669"/>
    <property type="project" value="InterPro"/>
</dbReference>
<keyword evidence="3" id="KW-0804">Transcription</keyword>
<dbReference type="AlphaFoldDB" id="A0A5Q2RK69"/>
<dbReference type="CDD" id="cd00090">
    <property type="entry name" value="HTH_ARSR"/>
    <property type="match status" value="1"/>
</dbReference>